<dbReference type="SUPFAM" id="SSF49354">
    <property type="entry name" value="PapD-like"/>
    <property type="match status" value="1"/>
</dbReference>
<dbReference type="InterPro" id="IPR016147">
    <property type="entry name" value="Pili_assmbl_chaperone_N"/>
</dbReference>
<dbReference type="Pfam" id="PF00345">
    <property type="entry name" value="PapD_N"/>
    <property type="match status" value="1"/>
</dbReference>
<name>A0ABW3C165_SPHXN</name>
<protein>
    <submittedName>
        <fullName evidence="2">Molecular chaperone</fullName>
    </submittedName>
</protein>
<dbReference type="InterPro" id="IPR013783">
    <property type="entry name" value="Ig-like_fold"/>
</dbReference>
<evidence type="ECO:0000313" key="2">
    <source>
        <dbReference type="EMBL" id="MFD0847943.1"/>
    </source>
</evidence>
<comment type="caution">
    <text evidence="2">The sequence shown here is derived from an EMBL/GenBank/DDBJ whole genome shotgun (WGS) entry which is preliminary data.</text>
</comment>
<dbReference type="Proteomes" id="UP001597124">
    <property type="component" value="Unassembled WGS sequence"/>
</dbReference>
<sequence>MDPVIKAGRSAAALWLENPGTAPILLQVRIFAWAQPDGENAYARQNDVVGTPPMVRIEPGKRQLVRLTRTAAAVANRELAYRVIIDEIPVADAMQPAQAGASVRFRMRYSLPLFTYGDGAEPAVGKTDKKRSPQVPPLRWRTAEANGKTFLEVRNDGNVHARLVDVGFTSGGHAQPLTPGLLGYVLPGALARWPLPESISSQGTLIATVNGTPGVQFHPMAQ</sequence>
<dbReference type="RefSeq" id="WP_381487799.1">
    <property type="nucleotide sequence ID" value="NZ_JBHTIK010000002.1"/>
</dbReference>
<dbReference type="InterPro" id="IPR008962">
    <property type="entry name" value="PapD-like_sf"/>
</dbReference>
<dbReference type="InterPro" id="IPR050643">
    <property type="entry name" value="Periplasmic_pilus_chap"/>
</dbReference>
<reference evidence="3" key="1">
    <citation type="journal article" date="2019" name="Int. J. Syst. Evol. Microbiol.">
        <title>The Global Catalogue of Microorganisms (GCM) 10K type strain sequencing project: providing services to taxonomists for standard genome sequencing and annotation.</title>
        <authorList>
            <consortium name="The Broad Institute Genomics Platform"/>
            <consortium name="The Broad Institute Genome Sequencing Center for Infectious Disease"/>
            <person name="Wu L."/>
            <person name="Ma J."/>
        </authorList>
    </citation>
    <scope>NUCLEOTIDE SEQUENCE [LARGE SCALE GENOMIC DNA]</scope>
    <source>
        <strain evidence="3">CCUG 52537</strain>
    </source>
</reference>
<dbReference type="Gene3D" id="2.60.40.10">
    <property type="entry name" value="Immunoglobulins"/>
    <property type="match status" value="1"/>
</dbReference>
<organism evidence="2 3">
    <name type="scientific">Sphingosinicella xenopeptidilytica</name>
    <dbReference type="NCBI Taxonomy" id="364098"/>
    <lineage>
        <taxon>Bacteria</taxon>
        <taxon>Pseudomonadati</taxon>
        <taxon>Pseudomonadota</taxon>
        <taxon>Alphaproteobacteria</taxon>
        <taxon>Sphingomonadales</taxon>
        <taxon>Sphingosinicellaceae</taxon>
        <taxon>Sphingosinicella</taxon>
    </lineage>
</organism>
<evidence type="ECO:0000313" key="3">
    <source>
        <dbReference type="Proteomes" id="UP001597124"/>
    </source>
</evidence>
<dbReference type="PANTHER" id="PTHR30251">
    <property type="entry name" value="PILUS ASSEMBLY CHAPERONE"/>
    <property type="match status" value="1"/>
</dbReference>
<feature type="domain" description="Pili assembly chaperone N-terminal" evidence="1">
    <location>
        <begin position="5"/>
        <end position="114"/>
    </location>
</feature>
<evidence type="ECO:0000259" key="1">
    <source>
        <dbReference type="Pfam" id="PF00345"/>
    </source>
</evidence>
<dbReference type="EMBL" id="JBHTIK010000002">
    <property type="protein sequence ID" value="MFD0847943.1"/>
    <property type="molecule type" value="Genomic_DNA"/>
</dbReference>
<dbReference type="PANTHER" id="PTHR30251:SF4">
    <property type="entry name" value="SLR1668 PROTEIN"/>
    <property type="match status" value="1"/>
</dbReference>
<proteinExistence type="predicted"/>
<gene>
    <name evidence="2" type="ORF">ACFQ00_06360</name>
</gene>
<keyword evidence="3" id="KW-1185">Reference proteome</keyword>
<accession>A0ABW3C165</accession>